<proteinExistence type="predicted"/>
<gene>
    <name evidence="1" type="ordered locus">Msil_1536</name>
</gene>
<dbReference type="AlphaFoldDB" id="B8EI04"/>
<reference evidence="1 2" key="1">
    <citation type="journal article" date="2010" name="J. Bacteriol.">
        <title>Complete genome sequence of the aerobic facultative methanotroph Methylocella silvestris BL2.</title>
        <authorList>
            <person name="Chen Y."/>
            <person name="Crombie A."/>
            <person name="Rahman M.T."/>
            <person name="Dedysh S.N."/>
            <person name="Liesack W."/>
            <person name="Stott M.B."/>
            <person name="Alam M."/>
            <person name="Theisen A.R."/>
            <person name="Murrell J.C."/>
            <person name="Dunfield P.F."/>
        </authorList>
    </citation>
    <scope>NUCLEOTIDE SEQUENCE [LARGE SCALE GENOMIC DNA]</scope>
    <source>
        <strain evidence="2">DSM 15510 / CIP 108128 / LMG 27833 / NCIMB 13906 / BL2</strain>
    </source>
</reference>
<dbReference type="STRING" id="395965.Msil_1536"/>
<dbReference type="EMBL" id="CP001280">
    <property type="protein sequence ID" value="ACK50486.1"/>
    <property type="molecule type" value="Genomic_DNA"/>
</dbReference>
<evidence type="ECO:0000313" key="1">
    <source>
        <dbReference type="EMBL" id="ACK50486.1"/>
    </source>
</evidence>
<dbReference type="KEGG" id="msl:Msil_1536"/>
<dbReference type="HOGENOM" id="CLU_1675837_0_0_5"/>
<name>B8EI04_METSB</name>
<dbReference type="Proteomes" id="UP000002257">
    <property type="component" value="Chromosome"/>
</dbReference>
<dbReference type="OrthoDB" id="9994460at2"/>
<protein>
    <submittedName>
        <fullName evidence="1">Uncharacterized protein</fullName>
    </submittedName>
</protein>
<evidence type="ECO:0000313" key="2">
    <source>
        <dbReference type="Proteomes" id="UP000002257"/>
    </source>
</evidence>
<organism evidence="1 2">
    <name type="scientific">Methylocella silvestris (strain DSM 15510 / CIP 108128 / LMG 27833 / NCIMB 13906 / BL2)</name>
    <dbReference type="NCBI Taxonomy" id="395965"/>
    <lineage>
        <taxon>Bacteria</taxon>
        <taxon>Pseudomonadati</taxon>
        <taxon>Pseudomonadota</taxon>
        <taxon>Alphaproteobacteria</taxon>
        <taxon>Hyphomicrobiales</taxon>
        <taxon>Beijerinckiaceae</taxon>
        <taxon>Methylocella</taxon>
    </lineage>
</organism>
<keyword evidence="2" id="KW-1185">Reference proteome</keyword>
<accession>B8EI04</accession>
<sequence>MTRKPLAAPGLLAENESAIVDLKEALALAAEAFDVIREGRARDTREAIEISLEDFALRELLYAISHDDDDAMPVRTLRRADRPDALLFNLTTREWICGPAAGQGVVSAIAAFLGNSEADVAARTCELFGRGVFEYLSGEIRWRESLEAGPAEPDSFQ</sequence>
<dbReference type="RefSeq" id="WP_012590556.1">
    <property type="nucleotide sequence ID" value="NC_011666.1"/>
</dbReference>